<dbReference type="InterPro" id="IPR011084">
    <property type="entry name" value="DRMBL"/>
</dbReference>
<dbReference type="InParanoid" id="A0A2J7PUM3"/>
<comment type="similarity">
    <text evidence="2">Belongs to the DNA repair metallo-beta-lactamase (DRMBL) family.</text>
</comment>
<dbReference type="PANTHER" id="PTHR23240">
    <property type="entry name" value="DNA CROSS-LINK REPAIR PROTEIN PSO2/SNM1-RELATED"/>
    <property type="match status" value="1"/>
</dbReference>
<sequence>MTSFEGRVEELRNVSIDCFENSNIYSTTFFLTHCHTDHMKGLRSYIFLKRLADETNVHLYCSEITAHILATENTFAEVVHKIRVLPVGVSTIVNIPSHTGPAEDITVTLIPTGHCPGAVMFLFEGEMGRILYSGDFRLCEGDVSRLRQLHYLDGTVKAIDKLYLDTTFLSRQYLQFPSRHSSISILCSHISSWLQEEPDNAIYIEMPANYGSEAVFIEVAKCLGMKVHVKDRAYNIYKNIAEIREAVTDDPCCTRIHACLPCGHKFLTGDKTTMLPCQGKLMKLRIIRLCAMSFTSKVYDGSLESAVLQSACKELFRICYSSHCSYRELEHFVQYLKPRQIEACVIPRNMEVADILQLLREISRGGNGYIDLPVLTVSSRKVTRNGVSTDVKTFFSSRHTEQQNTITSHNETNMKEASQCNMQNEEGYVDSEICRLIAEDLKPKIGDHDVDVRHRISQAFLETAAALNKPAVRKNC</sequence>
<dbReference type="GO" id="GO:0006310">
    <property type="term" value="P:DNA recombination"/>
    <property type="evidence" value="ECO:0007669"/>
    <property type="project" value="UniProtKB-KW"/>
</dbReference>
<dbReference type="GO" id="GO:0000723">
    <property type="term" value="P:telomere maintenance"/>
    <property type="evidence" value="ECO:0007669"/>
    <property type="project" value="TreeGrafter"/>
</dbReference>
<feature type="domain" description="DNA repair metallo-beta-lactamase" evidence="13">
    <location>
        <begin position="242"/>
        <end position="347"/>
    </location>
</feature>
<evidence type="ECO:0000256" key="4">
    <source>
        <dbReference type="ARBA" id="ARBA00022759"/>
    </source>
</evidence>
<dbReference type="GO" id="GO:0036297">
    <property type="term" value="P:interstrand cross-link repair"/>
    <property type="evidence" value="ECO:0007669"/>
    <property type="project" value="TreeGrafter"/>
</dbReference>
<dbReference type="Pfam" id="PF07522">
    <property type="entry name" value="DRMBL"/>
    <property type="match status" value="1"/>
</dbReference>
<accession>A0A2J7PUM3</accession>
<dbReference type="Pfam" id="PF12706">
    <property type="entry name" value="Lactamase_B_2"/>
    <property type="match status" value="1"/>
</dbReference>
<evidence type="ECO:0000259" key="13">
    <source>
        <dbReference type="Pfam" id="PF07522"/>
    </source>
</evidence>
<reference evidence="15 16" key="1">
    <citation type="submission" date="2017-12" db="EMBL/GenBank/DDBJ databases">
        <title>Hemimetabolous genomes reveal molecular basis of termite eusociality.</title>
        <authorList>
            <person name="Harrison M.C."/>
            <person name="Jongepier E."/>
            <person name="Robertson H.M."/>
            <person name="Arning N."/>
            <person name="Bitard-Feildel T."/>
            <person name="Chao H."/>
            <person name="Childers C.P."/>
            <person name="Dinh H."/>
            <person name="Doddapaneni H."/>
            <person name="Dugan S."/>
            <person name="Gowin J."/>
            <person name="Greiner C."/>
            <person name="Han Y."/>
            <person name="Hu H."/>
            <person name="Hughes D.S.T."/>
            <person name="Huylmans A.-K."/>
            <person name="Kemena C."/>
            <person name="Kremer L.P.M."/>
            <person name="Lee S.L."/>
            <person name="Lopez-Ezquerra A."/>
            <person name="Mallet L."/>
            <person name="Monroy-Kuhn J.M."/>
            <person name="Moser A."/>
            <person name="Murali S.C."/>
            <person name="Muzny D.M."/>
            <person name="Otani S."/>
            <person name="Piulachs M.-D."/>
            <person name="Poelchau M."/>
            <person name="Qu J."/>
            <person name="Schaub F."/>
            <person name="Wada-Katsumata A."/>
            <person name="Worley K.C."/>
            <person name="Xie Q."/>
            <person name="Ylla G."/>
            <person name="Poulsen M."/>
            <person name="Gibbs R.A."/>
            <person name="Schal C."/>
            <person name="Richards S."/>
            <person name="Belles X."/>
            <person name="Korb J."/>
            <person name="Bornberg-Bauer E."/>
        </authorList>
    </citation>
    <scope>NUCLEOTIDE SEQUENCE [LARGE SCALE GENOMIC DNA]</scope>
    <source>
        <tissue evidence="15">Whole body</tissue>
    </source>
</reference>
<keyword evidence="6" id="KW-0378">Hydrolase</keyword>
<evidence type="ECO:0000256" key="10">
    <source>
        <dbReference type="ARBA" id="ARBA00023242"/>
    </source>
</evidence>
<dbReference type="Gene3D" id="3.60.15.10">
    <property type="entry name" value="Ribonuclease Z/Hydroxyacylglutathione hydrolase-like"/>
    <property type="match status" value="1"/>
</dbReference>
<gene>
    <name evidence="15" type="ORF">B7P43_G05949</name>
</gene>
<dbReference type="InterPro" id="IPR036866">
    <property type="entry name" value="RibonucZ/Hydroxyglut_hydro"/>
</dbReference>
<dbReference type="GO" id="GO:0031123">
    <property type="term" value="P:RNA 3'-end processing"/>
    <property type="evidence" value="ECO:0007669"/>
    <property type="project" value="UniProtKB-ARBA"/>
</dbReference>
<evidence type="ECO:0000256" key="5">
    <source>
        <dbReference type="ARBA" id="ARBA00022763"/>
    </source>
</evidence>
<keyword evidence="7" id="KW-0269">Exonuclease</keyword>
<dbReference type="PANTHER" id="PTHR23240:SF8">
    <property type="entry name" value="PROTEIN ARTEMIS"/>
    <property type="match status" value="1"/>
</dbReference>
<evidence type="ECO:0000259" key="14">
    <source>
        <dbReference type="Pfam" id="PF12706"/>
    </source>
</evidence>
<dbReference type="EMBL" id="NEVH01021195">
    <property type="protein sequence ID" value="PNF20023.1"/>
    <property type="molecule type" value="Genomic_DNA"/>
</dbReference>
<evidence type="ECO:0000313" key="16">
    <source>
        <dbReference type="Proteomes" id="UP000235965"/>
    </source>
</evidence>
<keyword evidence="10" id="KW-0539">Nucleus</keyword>
<dbReference type="AlphaFoldDB" id="A0A2J7PUM3"/>
<keyword evidence="9" id="KW-0234">DNA repair</keyword>
<dbReference type="SUPFAM" id="SSF56281">
    <property type="entry name" value="Metallo-hydrolase/oxidoreductase"/>
    <property type="match status" value="1"/>
</dbReference>
<dbReference type="GO" id="GO:0003684">
    <property type="term" value="F:damaged DNA binding"/>
    <property type="evidence" value="ECO:0007669"/>
    <property type="project" value="TreeGrafter"/>
</dbReference>
<dbReference type="Gene3D" id="3.40.50.12650">
    <property type="match status" value="1"/>
</dbReference>
<feature type="domain" description="Metallo-beta-lactamase" evidence="14">
    <location>
        <begin position="30"/>
        <end position="148"/>
    </location>
</feature>
<dbReference type="GO" id="GO:0035312">
    <property type="term" value="F:5'-3' DNA exonuclease activity"/>
    <property type="evidence" value="ECO:0007669"/>
    <property type="project" value="TreeGrafter"/>
</dbReference>
<proteinExistence type="inferred from homology"/>
<comment type="caution">
    <text evidence="15">The sequence shown here is derived from an EMBL/GenBank/DDBJ whole genome shotgun (WGS) entry which is preliminary data.</text>
</comment>
<name>A0A2J7PUM3_9NEOP</name>
<organism evidence="15 16">
    <name type="scientific">Cryptotermes secundus</name>
    <dbReference type="NCBI Taxonomy" id="105785"/>
    <lineage>
        <taxon>Eukaryota</taxon>
        <taxon>Metazoa</taxon>
        <taxon>Ecdysozoa</taxon>
        <taxon>Arthropoda</taxon>
        <taxon>Hexapoda</taxon>
        <taxon>Insecta</taxon>
        <taxon>Pterygota</taxon>
        <taxon>Neoptera</taxon>
        <taxon>Polyneoptera</taxon>
        <taxon>Dictyoptera</taxon>
        <taxon>Blattodea</taxon>
        <taxon>Blattoidea</taxon>
        <taxon>Termitoidae</taxon>
        <taxon>Kalotermitidae</taxon>
        <taxon>Cryptotermitinae</taxon>
        <taxon>Cryptotermes</taxon>
    </lineage>
</organism>
<keyword evidence="8" id="KW-0233">DNA recombination</keyword>
<evidence type="ECO:0000256" key="11">
    <source>
        <dbReference type="ARBA" id="ARBA00039759"/>
    </source>
</evidence>
<evidence type="ECO:0000256" key="9">
    <source>
        <dbReference type="ARBA" id="ARBA00023204"/>
    </source>
</evidence>
<keyword evidence="3" id="KW-0540">Nuclease</keyword>
<dbReference type="InterPro" id="IPR001279">
    <property type="entry name" value="Metallo-B-lactamas"/>
</dbReference>
<dbReference type="GO" id="GO:0004519">
    <property type="term" value="F:endonuclease activity"/>
    <property type="evidence" value="ECO:0007669"/>
    <property type="project" value="UniProtKB-KW"/>
</dbReference>
<evidence type="ECO:0000256" key="7">
    <source>
        <dbReference type="ARBA" id="ARBA00022839"/>
    </source>
</evidence>
<evidence type="ECO:0000256" key="1">
    <source>
        <dbReference type="ARBA" id="ARBA00004123"/>
    </source>
</evidence>
<evidence type="ECO:0000313" key="15">
    <source>
        <dbReference type="EMBL" id="PNF20023.1"/>
    </source>
</evidence>
<evidence type="ECO:0000256" key="2">
    <source>
        <dbReference type="ARBA" id="ARBA00010304"/>
    </source>
</evidence>
<dbReference type="Proteomes" id="UP000235965">
    <property type="component" value="Unassembled WGS sequence"/>
</dbReference>
<dbReference type="GO" id="GO:0005634">
    <property type="term" value="C:nucleus"/>
    <property type="evidence" value="ECO:0007669"/>
    <property type="project" value="UniProtKB-SubCell"/>
</dbReference>
<comment type="subcellular location">
    <subcellularLocation>
        <location evidence="1">Nucleus</location>
    </subcellularLocation>
</comment>
<protein>
    <recommendedName>
        <fullName evidence="11">Protein artemis</fullName>
    </recommendedName>
    <alternativeName>
        <fullName evidence="12">DNA cross-link repair 1C protein</fullName>
    </alternativeName>
</protein>
<keyword evidence="5" id="KW-0227">DNA damage</keyword>
<dbReference type="OrthoDB" id="262529at2759"/>
<keyword evidence="16" id="KW-1185">Reference proteome</keyword>
<evidence type="ECO:0000256" key="3">
    <source>
        <dbReference type="ARBA" id="ARBA00022722"/>
    </source>
</evidence>
<evidence type="ECO:0000256" key="12">
    <source>
        <dbReference type="ARBA" id="ARBA00042677"/>
    </source>
</evidence>
<evidence type="ECO:0000256" key="6">
    <source>
        <dbReference type="ARBA" id="ARBA00022801"/>
    </source>
</evidence>
<keyword evidence="4" id="KW-0255">Endonuclease</keyword>
<dbReference type="STRING" id="105785.A0A2J7PUM3"/>
<evidence type="ECO:0000256" key="8">
    <source>
        <dbReference type="ARBA" id="ARBA00023172"/>
    </source>
</evidence>
<dbReference type="GO" id="GO:0006303">
    <property type="term" value="P:double-strand break repair via nonhomologous end joining"/>
    <property type="evidence" value="ECO:0007669"/>
    <property type="project" value="TreeGrafter"/>
</dbReference>